<keyword evidence="3" id="KW-1185">Reference proteome</keyword>
<feature type="chain" id="PRO_5045885743" description="Fibronectin type-III domain-containing protein" evidence="1">
    <location>
        <begin position="28"/>
        <end position="271"/>
    </location>
</feature>
<protein>
    <recommendedName>
        <fullName evidence="4">Fibronectin type-III domain-containing protein</fullName>
    </recommendedName>
</protein>
<name>A0ABV1HLD8_9FIRM</name>
<proteinExistence type="predicted"/>
<dbReference type="RefSeq" id="WP_349228908.1">
    <property type="nucleotide sequence ID" value="NZ_JBBMFJ010000008.1"/>
</dbReference>
<gene>
    <name evidence="2" type="ORF">WMO41_05600</name>
</gene>
<dbReference type="EMBL" id="JBBMFJ010000008">
    <property type="protein sequence ID" value="MEQ2562637.1"/>
    <property type="molecule type" value="Genomic_DNA"/>
</dbReference>
<comment type="caution">
    <text evidence="2">The sequence shown here is derived from an EMBL/GenBank/DDBJ whole genome shotgun (WGS) entry which is preliminary data.</text>
</comment>
<evidence type="ECO:0000313" key="2">
    <source>
        <dbReference type="EMBL" id="MEQ2562637.1"/>
    </source>
</evidence>
<keyword evidence="1" id="KW-0732">Signal</keyword>
<feature type="signal peptide" evidence="1">
    <location>
        <begin position="1"/>
        <end position="27"/>
    </location>
</feature>
<sequence length="271" mass="29958">MKQTTKRILISAAVLLLSVGTTGTMYAASDKSKVGKMDLVFDSDLGIGVDGNSFSVTAEGANTDRYYISDTDVVNEDSEDFSDSNPPEIEVTLVVADEDQWYFASSSSDAFRLNLATSSKNRYDKVQFVSAKRSDKNTMLTLRVKLIYDKKSKLDNRSAISLAQNDVASSVGFGWDSTHPGTASWNTEESARYYQIQLVRNGIDTGIMRSVYKNHYDFSSQMTEPGEYQFRVRTVRQSSHNKSEWVTSEVWTVAGETEESTGANVVSAGAE</sequence>
<evidence type="ECO:0008006" key="4">
    <source>
        <dbReference type="Google" id="ProtNLM"/>
    </source>
</evidence>
<dbReference type="InterPro" id="IPR010916">
    <property type="entry name" value="TonB_box_CS"/>
</dbReference>
<evidence type="ECO:0000256" key="1">
    <source>
        <dbReference type="SAM" id="SignalP"/>
    </source>
</evidence>
<accession>A0ABV1HLD8</accession>
<dbReference type="PROSITE" id="PS00430">
    <property type="entry name" value="TONB_DEPENDENT_REC_1"/>
    <property type="match status" value="1"/>
</dbReference>
<evidence type="ECO:0000313" key="3">
    <source>
        <dbReference type="Proteomes" id="UP001437460"/>
    </source>
</evidence>
<organism evidence="2 3">
    <name type="scientific">Ventrimonas faecis</name>
    <dbReference type="NCBI Taxonomy" id="3133170"/>
    <lineage>
        <taxon>Bacteria</taxon>
        <taxon>Bacillati</taxon>
        <taxon>Bacillota</taxon>
        <taxon>Clostridia</taxon>
        <taxon>Lachnospirales</taxon>
        <taxon>Lachnospiraceae</taxon>
        <taxon>Ventrimonas</taxon>
    </lineage>
</organism>
<dbReference type="Proteomes" id="UP001437460">
    <property type="component" value="Unassembled WGS sequence"/>
</dbReference>
<reference evidence="2 3" key="1">
    <citation type="submission" date="2024-03" db="EMBL/GenBank/DDBJ databases">
        <title>Human intestinal bacterial collection.</title>
        <authorList>
            <person name="Pauvert C."/>
            <person name="Hitch T.C.A."/>
            <person name="Clavel T."/>
        </authorList>
    </citation>
    <scope>NUCLEOTIDE SEQUENCE [LARGE SCALE GENOMIC DNA]</scope>
    <source>
        <strain evidence="2 3">CLA-AP-H27</strain>
    </source>
</reference>